<gene>
    <name evidence="2" type="ORF">EHS11_03680</name>
</gene>
<evidence type="ECO:0000313" key="2">
    <source>
        <dbReference type="EMBL" id="TGN13624.1"/>
    </source>
</evidence>
<organism evidence="2 3">
    <name type="scientific">Leptospira ilyithenensis</name>
    <dbReference type="NCBI Taxonomy" id="2484901"/>
    <lineage>
        <taxon>Bacteria</taxon>
        <taxon>Pseudomonadati</taxon>
        <taxon>Spirochaetota</taxon>
        <taxon>Spirochaetia</taxon>
        <taxon>Leptospirales</taxon>
        <taxon>Leptospiraceae</taxon>
        <taxon>Leptospira</taxon>
    </lineage>
</organism>
<feature type="compositionally biased region" description="Polar residues" evidence="1">
    <location>
        <begin position="278"/>
        <end position="291"/>
    </location>
</feature>
<name>A0A4R9LWE5_9LEPT</name>
<accession>A0A4R9LWE5</accession>
<evidence type="ECO:0000256" key="1">
    <source>
        <dbReference type="SAM" id="MobiDB-lite"/>
    </source>
</evidence>
<dbReference type="AlphaFoldDB" id="A0A4R9LWE5"/>
<feature type="region of interest" description="Disordered" evidence="1">
    <location>
        <begin position="271"/>
        <end position="291"/>
    </location>
</feature>
<protein>
    <submittedName>
        <fullName evidence="2">Uncharacterized protein</fullName>
    </submittedName>
</protein>
<keyword evidence="3" id="KW-1185">Reference proteome</keyword>
<reference evidence="2" key="1">
    <citation type="journal article" date="2019" name="PLoS Negl. Trop. Dis.">
        <title>Revisiting the worldwide diversity of Leptospira species in the environment.</title>
        <authorList>
            <person name="Vincent A.T."/>
            <person name="Schiettekatte O."/>
            <person name="Bourhy P."/>
            <person name="Veyrier F.J."/>
            <person name="Picardeau M."/>
        </authorList>
    </citation>
    <scope>NUCLEOTIDE SEQUENCE [LARGE SCALE GENOMIC DNA]</scope>
    <source>
        <strain evidence="2">201400974</strain>
    </source>
</reference>
<dbReference type="Proteomes" id="UP000298264">
    <property type="component" value="Unassembled WGS sequence"/>
</dbReference>
<comment type="caution">
    <text evidence="2">The sequence shown here is derived from an EMBL/GenBank/DDBJ whole genome shotgun (WGS) entry which is preliminary data.</text>
</comment>
<evidence type="ECO:0000313" key="3">
    <source>
        <dbReference type="Proteomes" id="UP000298264"/>
    </source>
</evidence>
<dbReference type="OrthoDB" id="6480826at2"/>
<proteinExistence type="predicted"/>
<sequence>MLIEFGKNSVTHTISENAKKIAIGWEVSPGMEGSMQVVQLDSRGQSLKSSIIYDLIYGSGFEDQKQNDRPIIRIQNLADTVVPNHSSEYLKKLEITGITFAVREDISGQKSNSGDRPTRSLTELACSNPLLAFFDFLFVNACEKVGAPPAHNIQQHVPDTGDPVYVSGSYPNQVQVDDKPEQNPADEFSLRRVVSSENVNLVAAVTTSVTCRVPYREVIAHRKTREDDESVSRRCIRNSLDLITSFVQLFWGRISTMFADRTTINDMVQNILGGRGTGQPSSSSQADPENQLISSVQELTRDSGDGGREARYLLSSAVQVSRYWEAVQLQDYSEEQRNDVRNEFIQRIDTNFASADSQDLYIGDYELDMSTLTNWVRPDQIPQVLSANNQWRSSPERFTSDIVYSRDFQPGVPRSPFLNDVISILEDWDAQYLRAAGMGGLSKDKKSYYSSASWLAKLFREWTDSFDSDKNLILIVTYFKNRPVSLLLGSMDSPDRVAELQLTLSSPYDVVEEYRREGFSIRGGGTQMMRLYLEEMKKKGVVLIVSDVVTQASARLQLRWGFLPAFAPYANMTPSPPSPFR</sequence>
<dbReference type="EMBL" id="RQHV01000028">
    <property type="protein sequence ID" value="TGN13624.1"/>
    <property type="molecule type" value="Genomic_DNA"/>
</dbReference>